<accession>A0ABR7JST8</accession>
<name>A0ABR7JST8_9FIRM</name>
<dbReference type="InterPro" id="IPR008978">
    <property type="entry name" value="HSP20-like_chaperone"/>
</dbReference>
<dbReference type="EMBL" id="JACRWE010000007">
    <property type="protein sequence ID" value="MBC5997823.1"/>
    <property type="molecule type" value="Genomic_DNA"/>
</dbReference>
<protein>
    <submittedName>
        <fullName evidence="4">Hsp20/alpha crystallin family protein</fullName>
    </submittedName>
</protein>
<evidence type="ECO:0000256" key="1">
    <source>
        <dbReference type="PROSITE-ProRule" id="PRU00285"/>
    </source>
</evidence>
<dbReference type="InterPro" id="IPR031107">
    <property type="entry name" value="Small_HSP"/>
</dbReference>
<dbReference type="PROSITE" id="PS01031">
    <property type="entry name" value="SHSP"/>
    <property type="match status" value="1"/>
</dbReference>
<evidence type="ECO:0000256" key="2">
    <source>
        <dbReference type="RuleBase" id="RU003616"/>
    </source>
</evidence>
<comment type="caution">
    <text evidence="4">The sequence shown here is derived from an EMBL/GenBank/DDBJ whole genome shotgun (WGS) entry which is preliminary data.</text>
</comment>
<organism evidence="4 5">
    <name type="scientific">Romboutsia faecis</name>
    <dbReference type="NCBI Taxonomy" id="2764597"/>
    <lineage>
        <taxon>Bacteria</taxon>
        <taxon>Bacillati</taxon>
        <taxon>Bacillota</taxon>
        <taxon>Clostridia</taxon>
        <taxon>Peptostreptococcales</taxon>
        <taxon>Peptostreptococcaceae</taxon>
        <taxon>Romboutsia</taxon>
    </lineage>
</organism>
<dbReference type="Proteomes" id="UP000609849">
    <property type="component" value="Unassembled WGS sequence"/>
</dbReference>
<proteinExistence type="inferred from homology"/>
<dbReference type="Gene3D" id="2.60.40.790">
    <property type="match status" value="1"/>
</dbReference>
<evidence type="ECO:0000313" key="5">
    <source>
        <dbReference type="Proteomes" id="UP000609849"/>
    </source>
</evidence>
<sequence length="144" mass="17062">MKLVPRRNRGYLFSDSFFDDLFEDEFFKPMNYQNMMKADIQDQGKNYIVDMDLPGFKKEDIRISLENGYLTVNASKDESTEEKNEEKNYIHRERYTGQCSRSFYVGDSIKEEDIKAKYIDGILQIIVPKSNVREIEPKKYISID</sequence>
<dbReference type="Pfam" id="PF00011">
    <property type="entry name" value="HSP20"/>
    <property type="match status" value="1"/>
</dbReference>
<feature type="domain" description="SHSP" evidence="3">
    <location>
        <begin position="29"/>
        <end position="144"/>
    </location>
</feature>
<dbReference type="CDD" id="cd06471">
    <property type="entry name" value="ACD_LpsHSP_like"/>
    <property type="match status" value="1"/>
</dbReference>
<evidence type="ECO:0000313" key="4">
    <source>
        <dbReference type="EMBL" id="MBC5997823.1"/>
    </source>
</evidence>
<dbReference type="InterPro" id="IPR002068">
    <property type="entry name" value="A-crystallin/Hsp20_dom"/>
</dbReference>
<comment type="similarity">
    <text evidence="1 2">Belongs to the small heat shock protein (HSP20) family.</text>
</comment>
<dbReference type="PANTHER" id="PTHR11527">
    <property type="entry name" value="HEAT-SHOCK PROTEIN 20 FAMILY MEMBER"/>
    <property type="match status" value="1"/>
</dbReference>
<dbReference type="SUPFAM" id="SSF49764">
    <property type="entry name" value="HSP20-like chaperones"/>
    <property type="match status" value="1"/>
</dbReference>
<dbReference type="RefSeq" id="WP_153972515.1">
    <property type="nucleotide sequence ID" value="NZ_JACRWE010000007.1"/>
</dbReference>
<gene>
    <name evidence="4" type="ORF">H8923_13750</name>
</gene>
<reference evidence="4 5" key="1">
    <citation type="submission" date="2020-08" db="EMBL/GenBank/DDBJ databases">
        <authorList>
            <person name="Liu C."/>
            <person name="Sun Q."/>
        </authorList>
    </citation>
    <scope>NUCLEOTIDE SEQUENCE [LARGE SCALE GENOMIC DNA]</scope>
    <source>
        <strain evidence="4 5">NSJ-18</strain>
    </source>
</reference>
<evidence type="ECO:0000259" key="3">
    <source>
        <dbReference type="PROSITE" id="PS01031"/>
    </source>
</evidence>
<keyword evidence="5" id="KW-1185">Reference proteome</keyword>